<evidence type="ECO:0000313" key="2">
    <source>
        <dbReference type="EMBL" id="MBM6929434.1"/>
    </source>
</evidence>
<dbReference type="EMBL" id="JACJKX010000036">
    <property type="protein sequence ID" value="MBM6929434.1"/>
    <property type="molecule type" value="Genomic_DNA"/>
</dbReference>
<gene>
    <name evidence="2" type="ORF">H5985_09200</name>
</gene>
<dbReference type="PANTHER" id="PTHR34614">
    <property type="match status" value="1"/>
</dbReference>
<keyword evidence="3" id="KW-1185">Reference proteome</keyword>
<accession>A0ABS2GVE6</accession>
<dbReference type="RefSeq" id="WP_205051015.1">
    <property type="nucleotide sequence ID" value="NZ_JACJKX010000036.1"/>
</dbReference>
<dbReference type="InterPro" id="IPR012337">
    <property type="entry name" value="RNaseH-like_sf"/>
</dbReference>
<proteinExistence type="predicted"/>
<reference evidence="2 3" key="1">
    <citation type="journal article" date="2021" name="Sci. Rep.">
        <title>The distribution of antibiotic resistance genes in chicken gut microbiota commensals.</title>
        <authorList>
            <person name="Juricova H."/>
            <person name="Matiasovicova J."/>
            <person name="Kubasova T."/>
            <person name="Cejkova D."/>
            <person name="Rychlik I."/>
        </authorList>
    </citation>
    <scope>NUCLEOTIDE SEQUENCE [LARGE SCALE GENOMIC DNA]</scope>
    <source>
        <strain evidence="2 3">An562</strain>
    </source>
</reference>
<dbReference type="PANTHER" id="PTHR34614:SF2">
    <property type="entry name" value="TRANSPOSASE IS4-LIKE DOMAIN-CONTAINING PROTEIN"/>
    <property type="match status" value="1"/>
</dbReference>
<evidence type="ECO:0000313" key="3">
    <source>
        <dbReference type="Proteomes" id="UP000777002"/>
    </source>
</evidence>
<dbReference type="Proteomes" id="UP000777002">
    <property type="component" value="Unassembled WGS sequence"/>
</dbReference>
<organism evidence="2 3">
    <name type="scientific">Parasutterella secunda</name>
    <dbReference type="NCBI Taxonomy" id="626947"/>
    <lineage>
        <taxon>Bacteria</taxon>
        <taxon>Pseudomonadati</taxon>
        <taxon>Pseudomonadota</taxon>
        <taxon>Betaproteobacteria</taxon>
        <taxon>Burkholderiales</taxon>
        <taxon>Sutterellaceae</taxon>
        <taxon>Parasutterella</taxon>
    </lineage>
</organism>
<dbReference type="SUPFAM" id="SSF53098">
    <property type="entry name" value="Ribonuclease H-like"/>
    <property type="match status" value="1"/>
</dbReference>
<comment type="caution">
    <text evidence="2">The sequence shown here is derived from an EMBL/GenBank/DDBJ whole genome shotgun (WGS) entry which is preliminary data.</text>
</comment>
<sequence length="563" mass="66014">MAGTYLSKRKRNDHSLNFYAVTNIWNPEKKRQDKKQVFIGTFLNGHCRFNEKAIEYADLFKSTEYEHAYWLWRESREAEQKQDCLVRQESIVDAEIKNAGLDLLLSHIAHNLKLDTLLERVFGENLAQRILSLAYYCAFDGRQPLSRMSVWFEDQLLPWEHGFSLGMIEKTLVEITASEILKFQQTWMKQFPRDDRLSLDITSVSSYSQNSIPDVSRGYNRDRENLPQINLLMLVSQHSRLPLWFEQLPGAIADITTIKDTIRLLKELDDTPRSIVFDRGFADQDNITCLMDNHIKFTMGIPLWRFQEVRDEIDQARQEMLFNAPSSTLSLFEPDSVYQTQGITKLKKINGHRVYLHLYYTDFYHSQTNLLLMQDLVRIEQMLKSGQELKRPTDIELAKKCFTVKNTPVRGIQVKENLEAIEQLRNSDSGYFAIYSTEFKDAEQAMFAYKLRDGIEKRFDDLKNEEDMHRIRVHSTHNLQSRLFIQFIAQILRCSILSKLQSVEGGQLSKVQSVTDLLWNVASLRRVHVEGHRPFYKRPTKTQREIFTLFDIPMNTKAWPSML</sequence>
<protein>
    <submittedName>
        <fullName evidence="2">Transposase</fullName>
    </submittedName>
</protein>
<feature type="domain" description="Transposase IS4-like" evidence="1">
    <location>
        <begin position="197"/>
        <end position="490"/>
    </location>
</feature>
<evidence type="ECO:0000259" key="1">
    <source>
        <dbReference type="Pfam" id="PF01609"/>
    </source>
</evidence>
<name>A0ABS2GVE6_9BURK</name>
<dbReference type="InterPro" id="IPR002559">
    <property type="entry name" value="Transposase_11"/>
</dbReference>
<dbReference type="Pfam" id="PF01609">
    <property type="entry name" value="DDE_Tnp_1"/>
    <property type="match status" value="1"/>
</dbReference>